<reference evidence="4" key="1">
    <citation type="submission" date="2023-07" db="EMBL/GenBank/DDBJ databases">
        <authorList>
            <consortium name="AG Swart"/>
            <person name="Singh M."/>
            <person name="Singh A."/>
            <person name="Seah K."/>
            <person name="Emmerich C."/>
        </authorList>
    </citation>
    <scope>NUCLEOTIDE SEQUENCE</scope>
    <source>
        <strain evidence="4">DP1</strain>
    </source>
</reference>
<dbReference type="SMART" id="SM00320">
    <property type="entry name" value="WD40"/>
    <property type="match status" value="5"/>
</dbReference>
<dbReference type="Proteomes" id="UP001295684">
    <property type="component" value="Unassembled WGS sequence"/>
</dbReference>
<dbReference type="AlphaFoldDB" id="A0AAD1U715"/>
<accession>A0AAD1U715</accession>
<dbReference type="InterPro" id="IPR001680">
    <property type="entry name" value="WD40_rpt"/>
</dbReference>
<dbReference type="InterPro" id="IPR036322">
    <property type="entry name" value="WD40_repeat_dom_sf"/>
</dbReference>
<gene>
    <name evidence="4" type="ORF">ECRASSUSDP1_LOCUS2760</name>
</gene>
<dbReference type="InterPro" id="IPR015943">
    <property type="entry name" value="WD40/YVTN_repeat-like_dom_sf"/>
</dbReference>
<evidence type="ECO:0000256" key="1">
    <source>
        <dbReference type="ARBA" id="ARBA00022574"/>
    </source>
</evidence>
<proteinExistence type="predicted"/>
<organism evidence="4 5">
    <name type="scientific">Euplotes crassus</name>
    <dbReference type="NCBI Taxonomy" id="5936"/>
    <lineage>
        <taxon>Eukaryota</taxon>
        <taxon>Sar</taxon>
        <taxon>Alveolata</taxon>
        <taxon>Ciliophora</taxon>
        <taxon>Intramacronucleata</taxon>
        <taxon>Spirotrichea</taxon>
        <taxon>Hypotrichia</taxon>
        <taxon>Euplotida</taxon>
        <taxon>Euplotidae</taxon>
        <taxon>Moneuplotes</taxon>
    </lineage>
</organism>
<keyword evidence="1 3" id="KW-0853">WD repeat</keyword>
<dbReference type="PANTHER" id="PTHR14221">
    <property type="entry name" value="WD REPEAT DOMAIN 44"/>
    <property type="match status" value="1"/>
</dbReference>
<dbReference type="PROSITE" id="PS50082">
    <property type="entry name" value="WD_REPEATS_2"/>
    <property type="match status" value="2"/>
</dbReference>
<evidence type="ECO:0000313" key="5">
    <source>
        <dbReference type="Proteomes" id="UP001295684"/>
    </source>
</evidence>
<evidence type="ECO:0000256" key="2">
    <source>
        <dbReference type="ARBA" id="ARBA00022737"/>
    </source>
</evidence>
<keyword evidence="2" id="KW-0677">Repeat</keyword>
<evidence type="ECO:0000256" key="3">
    <source>
        <dbReference type="PROSITE-ProRule" id="PRU00221"/>
    </source>
</evidence>
<feature type="repeat" description="WD" evidence="3">
    <location>
        <begin position="262"/>
        <end position="307"/>
    </location>
</feature>
<name>A0AAD1U715_EUPCR</name>
<dbReference type="Pfam" id="PF00400">
    <property type="entry name" value="WD40"/>
    <property type="match status" value="3"/>
</dbReference>
<sequence>MDSIDDFEPKELHSGYKILKNKQETKQAIFSDMDKVSMHTDPNQTALLEMKKPIPTGKINSDKRQMFETLIARDKELQNDMSSLELSPRKDEEEKSALFMDKSNFISESFLEELNGNHYSHSGIPIREDFDNDSMDVTRIETELQGKDKKDFTDLRMVQDFQAHNSQIWVCVISHNSQYIATGCNEGYLKIWKILTDLEDADDPYTLLKTEPYAVMPPSKEMNCAILDLSWCPKVPNFIVTAQFDKRAVLWDIDKPGEPLREFEHTDAVTCVEFHPDSDDSSLTLITGSIDKTYQVWSKREERSVCSQQAKDYITALAISPDGVRVVIGVNMGQLIVCAYDNEKLNYISTIVVKNRHGKFSNGTKVTKILFLDNTDILVTTNDSRMRIINVEEKFIIPGVSQIKFKGHINMSLPIRASISEGLEYIICGSEDGYVYIWNKPNGAEEIEKHCRNSSYERFSPFSPENIIPTSTLFCPFEIYKIFMQKYMMFGIEKGLNGIIVVTNFEGLLRVFHNTCKIS</sequence>
<keyword evidence="5" id="KW-1185">Reference proteome</keyword>
<dbReference type="PANTHER" id="PTHR14221:SF0">
    <property type="entry name" value="WD REPEAT-CONTAINING PROTEIN 44"/>
    <property type="match status" value="1"/>
</dbReference>
<dbReference type="EMBL" id="CAMPGE010002639">
    <property type="protein sequence ID" value="CAI2361449.1"/>
    <property type="molecule type" value="Genomic_DNA"/>
</dbReference>
<feature type="repeat" description="WD" evidence="3">
    <location>
        <begin position="161"/>
        <end position="194"/>
    </location>
</feature>
<dbReference type="SUPFAM" id="SSF50978">
    <property type="entry name" value="WD40 repeat-like"/>
    <property type="match status" value="1"/>
</dbReference>
<comment type="caution">
    <text evidence="4">The sequence shown here is derived from an EMBL/GenBank/DDBJ whole genome shotgun (WGS) entry which is preliminary data.</text>
</comment>
<protein>
    <submittedName>
        <fullName evidence="4">Uncharacterized protein</fullName>
    </submittedName>
</protein>
<evidence type="ECO:0000313" key="4">
    <source>
        <dbReference type="EMBL" id="CAI2361449.1"/>
    </source>
</evidence>
<dbReference type="InterPro" id="IPR040324">
    <property type="entry name" value="WDR44/Dgr2"/>
</dbReference>
<dbReference type="Gene3D" id="2.130.10.10">
    <property type="entry name" value="YVTN repeat-like/Quinoprotein amine dehydrogenase"/>
    <property type="match status" value="1"/>
</dbReference>